<sequence>MLKIENLCKKFKHHVIFDKVNLSLENGDLVHLYGINGSGKSTLFKLIAGILEPDSGTITIDKNKRVGAVIENPGFIENETILYNLKYLYTLLNSWNDEVQEKIEKLCKEFNLDLYSKEKLKNYSLGMRQKVAIIQAIMEEQDIILLDEPIRGLDQEATFEFFKIINNLAKKKDKIIIIASHDLMDKLNYNRKLIIKDCKIYDETSK</sequence>
<dbReference type="Gene3D" id="3.40.50.300">
    <property type="entry name" value="P-loop containing nucleotide triphosphate hydrolases"/>
    <property type="match status" value="1"/>
</dbReference>
<accession>A0A9D1J3H7</accession>
<comment type="caution">
    <text evidence="5">The sequence shown here is derived from an EMBL/GenBank/DDBJ whole genome shotgun (WGS) entry which is preliminary data.</text>
</comment>
<dbReference type="InterPro" id="IPR003593">
    <property type="entry name" value="AAA+_ATPase"/>
</dbReference>
<evidence type="ECO:0000256" key="3">
    <source>
        <dbReference type="ARBA" id="ARBA00022840"/>
    </source>
</evidence>
<dbReference type="GO" id="GO:0016887">
    <property type="term" value="F:ATP hydrolysis activity"/>
    <property type="evidence" value="ECO:0007669"/>
    <property type="project" value="InterPro"/>
</dbReference>
<organism evidence="5 6">
    <name type="scientific">Candidatus Onthousia excrementipullorum</name>
    <dbReference type="NCBI Taxonomy" id="2840884"/>
    <lineage>
        <taxon>Bacteria</taxon>
        <taxon>Bacillati</taxon>
        <taxon>Bacillota</taxon>
        <taxon>Bacilli</taxon>
        <taxon>Candidatus Onthousia</taxon>
    </lineage>
</organism>
<feature type="domain" description="ABC transporter" evidence="4">
    <location>
        <begin position="2"/>
        <end position="206"/>
    </location>
</feature>
<evidence type="ECO:0000259" key="4">
    <source>
        <dbReference type="PROSITE" id="PS50893"/>
    </source>
</evidence>
<dbReference type="PANTHER" id="PTHR42939">
    <property type="entry name" value="ABC TRANSPORTER ATP-BINDING PROTEIN ALBC-RELATED"/>
    <property type="match status" value="1"/>
</dbReference>
<dbReference type="Pfam" id="PF00005">
    <property type="entry name" value="ABC_tran"/>
    <property type="match status" value="1"/>
</dbReference>
<dbReference type="SMART" id="SM00382">
    <property type="entry name" value="AAA"/>
    <property type="match status" value="1"/>
</dbReference>
<proteinExistence type="predicted"/>
<evidence type="ECO:0000313" key="6">
    <source>
        <dbReference type="Proteomes" id="UP000824232"/>
    </source>
</evidence>
<evidence type="ECO:0000256" key="2">
    <source>
        <dbReference type="ARBA" id="ARBA00022741"/>
    </source>
</evidence>
<dbReference type="InterPro" id="IPR027417">
    <property type="entry name" value="P-loop_NTPase"/>
</dbReference>
<dbReference type="InterPro" id="IPR051782">
    <property type="entry name" value="ABC_Transporter_VariousFunc"/>
</dbReference>
<keyword evidence="2" id="KW-0547">Nucleotide-binding</keyword>
<dbReference type="Proteomes" id="UP000824232">
    <property type="component" value="Unassembled WGS sequence"/>
</dbReference>
<dbReference type="PANTHER" id="PTHR42939:SF1">
    <property type="entry name" value="ABC TRANSPORTER ATP-BINDING PROTEIN ALBC-RELATED"/>
    <property type="match status" value="1"/>
</dbReference>
<gene>
    <name evidence="5" type="ORF">IAB38_03880</name>
</gene>
<dbReference type="EMBL" id="DVHC01000040">
    <property type="protein sequence ID" value="HIR59169.1"/>
    <property type="molecule type" value="Genomic_DNA"/>
</dbReference>
<protein>
    <submittedName>
        <fullName evidence="5">ABC transporter ATP-binding protein</fullName>
    </submittedName>
</protein>
<reference evidence="5" key="2">
    <citation type="journal article" date="2021" name="PeerJ">
        <title>Extensive microbial diversity within the chicken gut microbiome revealed by metagenomics and culture.</title>
        <authorList>
            <person name="Gilroy R."/>
            <person name="Ravi A."/>
            <person name="Getino M."/>
            <person name="Pursley I."/>
            <person name="Horton D.L."/>
            <person name="Alikhan N.F."/>
            <person name="Baker D."/>
            <person name="Gharbi K."/>
            <person name="Hall N."/>
            <person name="Watson M."/>
            <person name="Adriaenssens E.M."/>
            <person name="Foster-Nyarko E."/>
            <person name="Jarju S."/>
            <person name="Secka A."/>
            <person name="Antonio M."/>
            <person name="Oren A."/>
            <person name="Chaudhuri R.R."/>
            <person name="La Ragione R."/>
            <person name="Hildebrand F."/>
            <person name="Pallen M.J."/>
        </authorList>
    </citation>
    <scope>NUCLEOTIDE SEQUENCE</scope>
    <source>
        <strain evidence="5">CHK184-20233</strain>
    </source>
</reference>
<keyword evidence="3 5" id="KW-0067">ATP-binding</keyword>
<name>A0A9D1J3H7_9FIRM</name>
<dbReference type="PROSITE" id="PS50893">
    <property type="entry name" value="ABC_TRANSPORTER_2"/>
    <property type="match status" value="1"/>
</dbReference>
<dbReference type="InterPro" id="IPR017871">
    <property type="entry name" value="ABC_transporter-like_CS"/>
</dbReference>
<dbReference type="PROSITE" id="PS00211">
    <property type="entry name" value="ABC_TRANSPORTER_1"/>
    <property type="match status" value="1"/>
</dbReference>
<dbReference type="InterPro" id="IPR003439">
    <property type="entry name" value="ABC_transporter-like_ATP-bd"/>
</dbReference>
<dbReference type="SUPFAM" id="SSF52540">
    <property type="entry name" value="P-loop containing nucleoside triphosphate hydrolases"/>
    <property type="match status" value="1"/>
</dbReference>
<dbReference type="AlphaFoldDB" id="A0A9D1J3H7"/>
<dbReference type="GO" id="GO:0005524">
    <property type="term" value="F:ATP binding"/>
    <property type="evidence" value="ECO:0007669"/>
    <property type="project" value="UniProtKB-KW"/>
</dbReference>
<keyword evidence="1" id="KW-0813">Transport</keyword>
<evidence type="ECO:0000256" key="1">
    <source>
        <dbReference type="ARBA" id="ARBA00022448"/>
    </source>
</evidence>
<evidence type="ECO:0000313" key="5">
    <source>
        <dbReference type="EMBL" id="HIR59169.1"/>
    </source>
</evidence>
<reference evidence="5" key="1">
    <citation type="submission" date="2020-10" db="EMBL/GenBank/DDBJ databases">
        <authorList>
            <person name="Gilroy R."/>
        </authorList>
    </citation>
    <scope>NUCLEOTIDE SEQUENCE</scope>
    <source>
        <strain evidence="5">CHK184-20233</strain>
    </source>
</reference>